<evidence type="ECO:0000313" key="4">
    <source>
        <dbReference type="Proteomes" id="UP000008177"/>
    </source>
</evidence>
<gene>
    <name evidence="3" type="ORF">BofuT4_P134590.1</name>
</gene>
<feature type="domain" description="DUF7918" evidence="2">
    <location>
        <begin position="2"/>
        <end position="143"/>
    </location>
</feature>
<dbReference type="HOGENOM" id="CLU_070614_0_1_1"/>
<feature type="compositionally biased region" description="Pro residues" evidence="1">
    <location>
        <begin position="145"/>
        <end position="154"/>
    </location>
</feature>
<dbReference type="InParanoid" id="G2YP66"/>
<dbReference type="eggNOG" id="ENOG502SAV6">
    <property type="taxonomic scope" value="Eukaryota"/>
</dbReference>
<proteinExistence type="predicted"/>
<evidence type="ECO:0000259" key="2">
    <source>
        <dbReference type="Pfam" id="PF25534"/>
    </source>
</evidence>
<dbReference type="PANTHER" id="PTHR36223:SF1">
    <property type="entry name" value="TRANSCRIPTION ELONGATION FACTOR EAF N-TERMINAL DOMAIN-CONTAINING PROTEIN"/>
    <property type="match status" value="1"/>
</dbReference>
<accession>G2YP66</accession>
<organism evidence="3 4">
    <name type="scientific">Botryotinia fuckeliana (strain T4)</name>
    <name type="common">Noble rot fungus</name>
    <name type="synonym">Botrytis cinerea</name>
    <dbReference type="NCBI Taxonomy" id="999810"/>
    <lineage>
        <taxon>Eukaryota</taxon>
        <taxon>Fungi</taxon>
        <taxon>Dikarya</taxon>
        <taxon>Ascomycota</taxon>
        <taxon>Pezizomycotina</taxon>
        <taxon>Leotiomycetes</taxon>
        <taxon>Helotiales</taxon>
        <taxon>Sclerotiniaceae</taxon>
        <taxon>Botrytis</taxon>
    </lineage>
</organism>
<dbReference type="Pfam" id="PF25534">
    <property type="entry name" value="DUF7918"/>
    <property type="match status" value="1"/>
</dbReference>
<evidence type="ECO:0000313" key="3">
    <source>
        <dbReference type="EMBL" id="CCD53414.1"/>
    </source>
</evidence>
<dbReference type="InterPro" id="IPR057678">
    <property type="entry name" value="DUF7918"/>
</dbReference>
<reference evidence="4" key="1">
    <citation type="journal article" date="2011" name="PLoS Genet.">
        <title>Genomic analysis of the necrotrophic fungal pathogens Sclerotinia sclerotiorum and Botrytis cinerea.</title>
        <authorList>
            <person name="Amselem J."/>
            <person name="Cuomo C.A."/>
            <person name="van Kan J.A."/>
            <person name="Viaud M."/>
            <person name="Benito E.P."/>
            <person name="Couloux A."/>
            <person name="Coutinho P.M."/>
            <person name="de Vries R.P."/>
            <person name="Dyer P.S."/>
            <person name="Fillinger S."/>
            <person name="Fournier E."/>
            <person name="Gout L."/>
            <person name="Hahn M."/>
            <person name="Kohn L."/>
            <person name="Lapalu N."/>
            <person name="Plummer K.M."/>
            <person name="Pradier J.M."/>
            <person name="Quevillon E."/>
            <person name="Sharon A."/>
            <person name="Simon A."/>
            <person name="ten Have A."/>
            <person name="Tudzynski B."/>
            <person name="Tudzynski P."/>
            <person name="Wincker P."/>
            <person name="Andrew M."/>
            <person name="Anthouard V."/>
            <person name="Beever R.E."/>
            <person name="Beffa R."/>
            <person name="Benoit I."/>
            <person name="Bouzid O."/>
            <person name="Brault B."/>
            <person name="Chen Z."/>
            <person name="Choquer M."/>
            <person name="Collemare J."/>
            <person name="Cotton P."/>
            <person name="Danchin E.G."/>
            <person name="Da Silva C."/>
            <person name="Gautier A."/>
            <person name="Giraud C."/>
            <person name="Giraud T."/>
            <person name="Gonzalez C."/>
            <person name="Grossetete S."/>
            <person name="Guldener U."/>
            <person name="Henrissat B."/>
            <person name="Howlett B.J."/>
            <person name="Kodira C."/>
            <person name="Kretschmer M."/>
            <person name="Lappartient A."/>
            <person name="Leroch M."/>
            <person name="Levis C."/>
            <person name="Mauceli E."/>
            <person name="Neuveglise C."/>
            <person name="Oeser B."/>
            <person name="Pearson M."/>
            <person name="Poulain J."/>
            <person name="Poussereau N."/>
            <person name="Quesneville H."/>
            <person name="Rascle C."/>
            <person name="Schumacher J."/>
            <person name="Segurens B."/>
            <person name="Sexton A."/>
            <person name="Silva E."/>
            <person name="Sirven C."/>
            <person name="Soanes D.M."/>
            <person name="Talbot N.J."/>
            <person name="Templeton M."/>
            <person name="Yandava C."/>
            <person name="Yarden O."/>
            <person name="Zeng Q."/>
            <person name="Rollins J.A."/>
            <person name="Lebrun M.H."/>
            <person name="Dickman M."/>
        </authorList>
    </citation>
    <scope>NUCLEOTIDE SEQUENCE [LARGE SCALE GENOMIC DNA]</scope>
    <source>
        <strain evidence="4">T4</strain>
    </source>
</reference>
<evidence type="ECO:0000256" key="1">
    <source>
        <dbReference type="SAM" id="MobiDB-lite"/>
    </source>
</evidence>
<protein>
    <recommendedName>
        <fullName evidence="2">DUF7918 domain-containing protein</fullName>
    </recommendedName>
</protein>
<dbReference type="EMBL" id="FQ790347">
    <property type="protein sequence ID" value="CCD53414.1"/>
    <property type="molecule type" value="Genomic_DNA"/>
</dbReference>
<name>G2YP66_BOTF4</name>
<feature type="compositionally biased region" description="Basic and acidic residues" evidence="1">
    <location>
        <begin position="191"/>
        <end position="207"/>
    </location>
</feature>
<dbReference type="STRING" id="999810.G2YP66"/>
<dbReference type="PANTHER" id="PTHR36223">
    <property type="entry name" value="BETA-LACTAMASE-TYPE TRANSPEPTIDASE FOLD DOMAIN CONTAINING PROTEIN"/>
    <property type="match status" value="1"/>
</dbReference>
<dbReference type="Proteomes" id="UP000008177">
    <property type="component" value="Unplaced contigs"/>
</dbReference>
<feature type="region of interest" description="Disordered" evidence="1">
    <location>
        <begin position="142"/>
        <end position="164"/>
    </location>
</feature>
<sequence>MEVKGVKNELDNRQAFMMPFKFGEIITSTDDSKLASSKEDATRLSAVGEIMVKVYRKSQERPSASRNRLRMNLAVDKSMLVHEKALKGRAMSHGTVLGAPQPIIASRHFRTSFLDGKDYPIAIFQFKYRSKESLKSLLILERTPEPSPSPPPAPVSNGASGPFDFESLDATQKAKLQEFLGNLMGNGAQSKGERKIKREREETDSKTNKRSKRGKRVEIDLTGDNSD</sequence>
<feature type="region of interest" description="Disordered" evidence="1">
    <location>
        <begin position="180"/>
        <end position="227"/>
    </location>
</feature>
<dbReference type="AlphaFoldDB" id="G2YP66"/>
<dbReference type="OrthoDB" id="3364132at2759"/>